<protein>
    <submittedName>
        <fullName evidence="6">Ribonuclease H-like domain-containing protein</fullName>
    </submittedName>
</protein>
<name>A0ABQ5CEX1_9ASTR</name>
<feature type="compositionally biased region" description="Low complexity" evidence="2">
    <location>
        <begin position="427"/>
        <end position="436"/>
    </location>
</feature>
<evidence type="ECO:0000256" key="1">
    <source>
        <dbReference type="SAM" id="Coils"/>
    </source>
</evidence>
<feature type="region of interest" description="Disordered" evidence="2">
    <location>
        <begin position="413"/>
        <end position="437"/>
    </location>
</feature>
<feature type="compositionally biased region" description="Polar residues" evidence="2">
    <location>
        <begin position="1361"/>
        <end position="1378"/>
    </location>
</feature>
<feature type="domain" description="Retrovirus-related Pol polyprotein from transposon TNT 1-94-like beta-barrel" evidence="4">
    <location>
        <begin position="512"/>
        <end position="584"/>
    </location>
</feature>
<gene>
    <name evidence="6" type="ORF">Tco_0895130</name>
</gene>
<feature type="region of interest" description="Disordered" evidence="2">
    <location>
        <begin position="1517"/>
        <end position="1540"/>
    </location>
</feature>
<dbReference type="Pfam" id="PF14223">
    <property type="entry name" value="Retrotran_gag_2"/>
    <property type="match status" value="1"/>
</dbReference>
<feature type="region of interest" description="Disordered" evidence="2">
    <location>
        <begin position="1316"/>
        <end position="1380"/>
    </location>
</feature>
<evidence type="ECO:0000259" key="5">
    <source>
        <dbReference type="Pfam" id="PF25597"/>
    </source>
</evidence>
<feature type="coiled-coil region" evidence="1">
    <location>
        <begin position="378"/>
        <end position="412"/>
    </location>
</feature>
<feature type="compositionally biased region" description="Basic residues" evidence="2">
    <location>
        <begin position="1339"/>
        <end position="1349"/>
    </location>
</feature>
<evidence type="ECO:0000259" key="3">
    <source>
        <dbReference type="Pfam" id="PF07727"/>
    </source>
</evidence>
<organism evidence="6 7">
    <name type="scientific">Tanacetum coccineum</name>
    <dbReference type="NCBI Taxonomy" id="301880"/>
    <lineage>
        <taxon>Eukaryota</taxon>
        <taxon>Viridiplantae</taxon>
        <taxon>Streptophyta</taxon>
        <taxon>Embryophyta</taxon>
        <taxon>Tracheophyta</taxon>
        <taxon>Spermatophyta</taxon>
        <taxon>Magnoliopsida</taxon>
        <taxon>eudicotyledons</taxon>
        <taxon>Gunneridae</taxon>
        <taxon>Pentapetalae</taxon>
        <taxon>asterids</taxon>
        <taxon>campanulids</taxon>
        <taxon>Asterales</taxon>
        <taxon>Asteraceae</taxon>
        <taxon>Asteroideae</taxon>
        <taxon>Anthemideae</taxon>
        <taxon>Anthemidinae</taxon>
        <taxon>Tanacetum</taxon>
    </lineage>
</organism>
<keyword evidence="1" id="KW-0175">Coiled coil</keyword>
<comment type="caution">
    <text evidence="6">The sequence shown here is derived from an EMBL/GenBank/DDBJ whole genome shotgun (WGS) entry which is preliminary data.</text>
</comment>
<evidence type="ECO:0000313" key="6">
    <source>
        <dbReference type="EMBL" id="GJT25193.1"/>
    </source>
</evidence>
<feature type="region of interest" description="Disordered" evidence="2">
    <location>
        <begin position="1560"/>
        <end position="1580"/>
    </location>
</feature>
<feature type="compositionally biased region" description="Basic and acidic residues" evidence="2">
    <location>
        <begin position="785"/>
        <end position="796"/>
    </location>
</feature>
<evidence type="ECO:0000259" key="4">
    <source>
        <dbReference type="Pfam" id="PF22936"/>
    </source>
</evidence>
<feature type="compositionally biased region" description="Basic and acidic residues" evidence="2">
    <location>
        <begin position="1520"/>
        <end position="1540"/>
    </location>
</feature>
<dbReference type="InterPro" id="IPR057670">
    <property type="entry name" value="SH3_retrovirus"/>
</dbReference>
<dbReference type="InterPro" id="IPR054722">
    <property type="entry name" value="PolX-like_BBD"/>
</dbReference>
<feature type="coiled-coil region" evidence="1">
    <location>
        <begin position="1385"/>
        <end position="1426"/>
    </location>
</feature>
<proteinExistence type="predicted"/>
<evidence type="ECO:0000313" key="7">
    <source>
        <dbReference type="Proteomes" id="UP001151760"/>
    </source>
</evidence>
<reference evidence="6" key="2">
    <citation type="submission" date="2022-01" db="EMBL/GenBank/DDBJ databases">
        <authorList>
            <person name="Yamashiro T."/>
            <person name="Shiraishi A."/>
            <person name="Satake H."/>
            <person name="Nakayama K."/>
        </authorList>
    </citation>
    <scope>NUCLEOTIDE SEQUENCE</scope>
</reference>
<dbReference type="EMBL" id="BQNB010014194">
    <property type="protein sequence ID" value="GJT25193.1"/>
    <property type="molecule type" value="Genomic_DNA"/>
</dbReference>
<feature type="domain" description="Retroviral polymerase SH3-like" evidence="5">
    <location>
        <begin position="646"/>
        <end position="701"/>
    </location>
</feature>
<feature type="compositionally biased region" description="Basic and acidic residues" evidence="2">
    <location>
        <begin position="1562"/>
        <end position="1572"/>
    </location>
</feature>
<keyword evidence="7" id="KW-1185">Reference proteome</keyword>
<feature type="region of interest" description="Disordered" evidence="2">
    <location>
        <begin position="775"/>
        <end position="816"/>
    </location>
</feature>
<dbReference type="Pfam" id="PF07727">
    <property type="entry name" value="RVT_2"/>
    <property type="match status" value="1"/>
</dbReference>
<dbReference type="Pfam" id="PF22936">
    <property type="entry name" value="Pol_BBD"/>
    <property type="match status" value="1"/>
</dbReference>
<dbReference type="Proteomes" id="UP001151760">
    <property type="component" value="Unassembled WGS sequence"/>
</dbReference>
<accession>A0ABQ5CEX1</accession>
<evidence type="ECO:0000256" key="2">
    <source>
        <dbReference type="SAM" id="MobiDB-lite"/>
    </source>
</evidence>
<sequence>MTDYTLCEVIVNGDSPPPKRTVDGVEQTYLPTTIEEKLARKNELKARGTLLMALPNEHQLKFNTYKCAKSLLEAIEKRVGGNKESRKTQKTLLKQHYENFNGSSSKGLDQTYDRLQKLISQLEIPGETISQEDMNLKFLRSLLSEWKTHTLIWRNKPDLDTLSMDDLYNNLKIYETEYDDVVIYYFFANQSNSPQLDNEDLQQIDADDLEEMDLKWQMAMLTMRARRFLNKTGRKINANGSKTIGAPRENRNREPVRRNVIVETTEAKALVAKDGLGYDWSDQDEEGPTNFALIAYTYSGSSSSSSSDSEVSTYSKACLKSYETLKEHYDNLKKDFNKSQLNVGAYKAGLESVKARLDVYKKNEVVFEEDIKVLKLDIKLRDNALTELRKKFEKAEKERDDLKLTLEKVNDKHKTGEGYHAVKRPFNKSTTNKNSNLNEKVNTIKGNITTARPKAVVSDNKENEANVVKASKCWVWRPKQKVLNHVSRHNGASMNFKRFDYVDLELQEKGDIDSGCSRHMTGNKSYLSDYEKINGGFVAFRGDPKGGKITGKGKISTGKLDFEDVYFVKELKFNLFSVSQMCDKKNSVLFIDTECVVLSHDFKLLDENYVLLRVYRKDNMYSVDLKNIVPSGGRKPALSFMRPFRCHVTILNTLDHLGKFNGKADEGFFVGYSTNSKAFRVFNSRTRIVEENLHVKFSKDTPNIAGSGSNWLFDIDALTKSMNYEPDVVGNQSNGSASTKACDDAGKARTETVPGKDYILLPFLTQYPSFSCSLKDSPDAGFKPSGEEEKKDAKDLETEDSEVPNTEELRVNQEQDANVNSTNNINTVSLTVNATDIENNVADENIVYGCDDDPNMPNLEEIVYLDDDEGVDAKADMTNLDTNILVRHSTNSKAFRVFNSRTRIVEENLHVKFSEDTPNIAGSGPNWLFDIDALTKSMNYEPVVAWNQSNGSAVGDLRELLGNELLDKTATNYCYRNAKNIDLLSIGMEFVILLSKDSPDAGFKSSGEEEKKDAKDLETKDIECKYRGDQEFNQEQFKITTVWTLMDYHMQKRSISNKWKPSLIQRLCWVTDVVRSAFLYGKIDEEVYVYQPLRFEDPEFPDKVYKAEKALYCLHQAPRACGPIPLVVDETVIKEWEDRMEMTATNASSCSCLQVPRYQLRGTEAQLDGKKVIVTETSVRQALHLKDAKGTDCLPTATIFAELERMGAKTTAWNEFSSTMASAIICLATNQIFNFSKYIFNNMVKNLEGGVKFLMYPRFVQVFLDKQVKDMSKHKEIYVTPSHTKKIFANMKREGKGFSGRITPLFQTMMVQAPEEVGEGSAVPTDSHHTTTQPSTSRPQKKLSRRKQRKDSGPTEPITDKATNTEHVSTPSYDPSQSGEDKMQLNELMDLCAKLSDRVLALENINTSQAIEISTLKERVKKLEKKRRSRTYKPRRLYKVGLSRRIESSDDASLGGQEDASKQEREIADLDADTDVTLIDDTQGRNEEDLMFNTGVLNGDEEEQAPASTLIVSPSQLPQAKDKGKAKMVEPENPLKKKDQITIDEEVDRNLKAQLQAELEEGERLSRQKEEETNIALIES</sequence>
<feature type="domain" description="Reverse transcriptase Ty1/copia-type" evidence="3">
    <location>
        <begin position="1074"/>
        <end position="1120"/>
    </location>
</feature>
<dbReference type="Pfam" id="PF25597">
    <property type="entry name" value="SH3_retrovirus"/>
    <property type="match status" value="1"/>
</dbReference>
<reference evidence="6" key="1">
    <citation type="journal article" date="2022" name="Int. J. Mol. Sci.">
        <title>Draft Genome of Tanacetum Coccineum: Genomic Comparison of Closely Related Tanacetum-Family Plants.</title>
        <authorList>
            <person name="Yamashiro T."/>
            <person name="Shiraishi A."/>
            <person name="Nakayama K."/>
            <person name="Satake H."/>
        </authorList>
    </citation>
    <scope>NUCLEOTIDE SEQUENCE</scope>
</reference>
<dbReference type="InterPro" id="IPR013103">
    <property type="entry name" value="RVT_2"/>
</dbReference>